<evidence type="ECO:0000313" key="11">
    <source>
        <dbReference type="EMBL" id="MET4636664.1"/>
    </source>
</evidence>
<dbReference type="PANTHER" id="PTHR30614:SF0">
    <property type="entry name" value="L-CYSTINE TRANSPORT SYSTEM PERMEASE PROTEIN TCYL"/>
    <property type="match status" value="1"/>
</dbReference>
<dbReference type="Proteomes" id="UP001549321">
    <property type="component" value="Unassembled WGS sequence"/>
</dbReference>
<evidence type="ECO:0000256" key="5">
    <source>
        <dbReference type="ARBA" id="ARBA00022692"/>
    </source>
</evidence>
<dbReference type="NCBIfam" id="TIGR01726">
    <property type="entry name" value="HEQRo_perm_3TM"/>
    <property type="match status" value="1"/>
</dbReference>
<feature type="transmembrane region" description="Helical" evidence="9">
    <location>
        <begin position="184"/>
        <end position="203"/>
    </location>
</feature>
<feature type="transmembrane region" description="Helical" evidence="9">
    <location>
        <begin position="15"/>
        <end position="39"/>
    </location>
</feature>
<evidence type="ECO:0000256" key="8">
    <source>
        <dbReference type="ARBA" id="ARBA00023136"/>
    </source>
</evidence>
<keyword evidence="5 9" id="KW-0812">Transmembrane</keyword>
<comment type="similarity">
    <text evidence="2">Belongs to the binding-protein-dependent transport system permease family. HisMQ subfamily.</text>
</comment>
<keyword evidence="7 9" id="KW-1133">Transmembrane helix</keyword>
<keyword evidence="4" id="KW-1003">Cell membrane</keyword>
<dbReference type="NCBIfam" id="TIGR03004">
    <property type="entry name" value="ectoine_ehuC"/>
    <property type="match status" value="1"/>
</dbReference>
<keyword evidence="6" id="KW-0029">Amino-acid transport</keyword>
<sequence length="220" mass="24093">MALIWEYRFDFLAGVWWTVTLSVLSALLALVLAIVAGVARSSKLRVLRIASGVYVEFFRGTSALVQLFWLFYVLPYLGIDLTPLQCATLGLGLCFGAYGAEVVRSCIQAVPQGQLDAAAALNFSYFQTLRIVVLPEALIMMMPLFSNLLIELIKATSLVSLITIPDLTFQAKSIITKTYSSGNVLLVTLAIYLVISLIAASFMRRMEKGLSRGRQTGQPA</sequence>
<evidence type="ECO:0000256" key="9">
    <source>
        <dbReference type="RuleBase" id="RU363032"/>
    </source>
</evidence>
<proteinExistence type="inferred from homology"/>
<dbReference type="InterPro" id="IPR043429">
    <property type="entry name" value="ArtM/GltK/GlnP/TcyL/YhdX-like"/>
</dbReference>
<reference evidence="11 12" key="1">
    <citation type="submission" date="2024-06" db="EMBL/GenBank/DDBJ databases">
        <title>Sorghum-associated microbial communities from plants grown in Nebraska, USA.</title>
        <authorList>
            <person name="Schachtman D."/>
        </authorList>
    </citation>
    <scope>NUCLEOTIDE SEQUENCE [LARGE SCALE GENOMIC DNA]</scope>
    <source>
        <strain evidence="11 12">3207</strain>
    </source>
</reference>
<protein>
    <submittedName>
        <fullName evidence="11">Polar amino acid transport system permease protein</fullName>
    </submittedName>
</protein>
<keyword evidence="12" id="KW-1185">Reference proteome</keyword>
<dbReference type="PROSITE" id="PS50928">
    <property type="entry name" value="ABC_TM1"/>
    <property type="match status" value="1"/>
</dbReference>
<comment type="subcellular location">
    <subcellularLocation>
        <location evidence="1">Cell inner membrane</location>
        <topology evidence="1">Multi-pass membrane protein</topology>
    </subcellularLocation>
    <subcellularLocation>
        <location evidence="9">Cell membrane</location>
        <topology evidence="9">Multi-pass membrane protein</topology>
    </subcellularLocation>
</comment>
<dbReference type="InterPro" id="IPR010065">
    <property type="entry name" value="AA_ABC_transptr_permease_3TM"/>
</dbReference>
<dbReference type="InterPro" id="IPR000515">
    <property type="entry name" value="MetI-like"/>
</dbReference>
<gene>
    <name evidence="11" type="ORF">ABIE08_004627</name>
</gene>
<keyword evidence="3 9" id="KW-0813">Transport</keyword>
<accession>A0ABV2R5U8</accession>
<comment type="caution">
    <text evidence="11">The sequence shown here is derived from an EMBL/GenBank/DDBJ whole genome shotgun (WGS) entry which is preliminary data.</text>
</comment>
<evidence type="ECO:0000259" key="10">
    <source>
        <dbReference type="PROSITE" id="PS50928"/>
    </source>
</evidence>
<dbReference type="PANTHER" id="PTHR30614">
    <property type="entry name" value="MEMBRANE COMPONENT OF AMINO ACID ABC TRANSPORTER"/>
    <property type="match status" value="1"/>
</dbReference>
<dbReference type="CDD" id="cd06261">
    <property type="entry name" value="TM_PBP2"/>
    <property type="match status" value="1"/>
</dbReference>
<dbReference type="RefSeq" id="WP_354554382.1">
    <property type="nucleotide sequence ID" value="NZ_JBEPSM010000005.1"/>
</dbReference>
<feature type="domain" description="ABC transmembrane type-1" evidence="10">
    <location>
        <begin position="15"/>
        <end position="204"/>
    </location>
</feature>
<evidence type="ECO:0000256" key="1">
    <source>
        <dbReference type="ARBA" id="ARBA00004429"/>
    </source>
</evidence>
<keyword evidence="8 9" id="KW-0472">Membrane</keyword>
<evidence type="ECO:0000256" key="6">
    <source>
        <dbReference type="ARBA" id="ARBA00022970"/>
    </source>
</evidence>
<dbReference type="InterPro" id="IPR014342">
    <property type="entry name" value="Ectoine_EhuC"/>
</dbReference>
<evidence type="ECO:0000256" key="7">
    <source>
        <dbReference type="ARBA" id="ARBA00022989"/>
    </source>
</evidence>
<evidence type="ECO:0000256" key="3">
    <source>
        <dbReference type="ARBA" id="ARBA00022448"/>
    </source>
</evidence>
<dbReference type="Pfam" id="PF00528">
    <property type="entry name" value="BPD_transp_1"/>
    <property type="match status" value="1"/>
</dbReference>
<evidence type="ECO:0000313" key="12">
    <source>
        <dbReference type="Proteomes" id="UP001549321"/>
    </source>
</evidence>
<evidence type="ECO:0000256" key="2">
    <source>
        <dbReference type="ARBA" id="ARBA00010072"/>
    </source>
</evidence>
<evidence type="ECO:0000256" key="4">
    <source>
        <dbReference type="ARBA" id="ARBA00022475"/>
    </source>
</evidence>
<dbReference type="InterPro" id="IPR035906">
    <property type="entry name" value="MetI-like_sf"/>
</dbReference>
<dbReference type="EMBL" id="JBEPSM010000005">
    <property type="protein sequence ID" value="MET4636664.1"/>
    <property type="molecule type" value="Genomic_DNA"/>
</dbReference>
<dbReference type="SUPFAM" id="SSF161098">
    <property type="entry name" value="MetI-like"/>
    <property type="match status" value="1"/>
</dbReference>
<dbReference type="Gene3D" id="1.10.3720.10">
    <property type="entry name" value="MetI-like"/>
    <property type="match status" value="1"/>
</dbReference>
<organism evidence="11 12">
    <name type="scientific">Kaistia defluvii</name>
    <dbReference type="NCBI Taxonomy" id="410841"/>
    <lineage>
        <taxon>Bacteria</taxon>
        <taxon>Pseudomonadati</taxon>
        <taxon>Pseudomonadota</taxon>
        <taxon>Alphaproteobacteria</taxon>
        <taxon>Hyphomicrobiales</taxon>
        <taxon>Kaistiaceae</taxon>
        <taxon>Kaistia</taxon>
    </lineage>
</organism>
<name>A0ABV2R5U8_9HYPH</name>